<evidence type="ECO:0000256" key="1">
    <source>
        <dbReference type="SAM" id="Phobius"/>
    </source>
</evidence>
<evidence type="ECO:0000313" key="4">
    <source>
        <dbReference type="Proteomes" id="UP000828390"/>
    </source>
</evidence>
<name>A0A9D4MZ92_DREPO</name>
<protein>
    <submittedName>
        <fullName evidence="3">Uncharacterized protein</fullName>
    </submittedName>
</protein>
<organism evidence="3 4">
    <name type="scientific">Dreissena polymorpha</name>
    <name type="common">Zebra mussel</name>
    <name type="synonym">Mytilus polymorpha</name>
    <dbReference type="NCBI Taxonomy" id="45954"/>
    <lineage>
        <taxon>Eukaryota</taxon>
        <taxon>Metazoa</taxon>
        <taxon>Spiralia</taxon>
        <taxon>Lophotrochozoa</taxon>
        <taxon>Mollusca</taxon>
        <taxon>Bivalvia</taxon>
        <taxon>Autobranchia</taxon>
        <taxon>Heteroconchia</taxon>
        <taxon>Euheterodonta</taxon>
        <taxon>Imparidentia</taxon>
        <taxon>Neoheterodontei</taxon>
        <taxon>Myida</taxon>
        <taxon>Dreissenoidea</taxon>
        <taxon>Dreissenidae</taxon>
        <taxon>Dreissena</taxon>
    </lineage>
</organism>
<sequence>MATLGTAFVALCLISGLAVAEFTFFFTDHTNRHILQPYRDLNILQTYKDANFKIFYQRVPYEAWLTVLAFTLTLGTSVAVAVLALICVHIYLKFWLFHH</sequence>
<evidence type="ECO:0000313" key="3">
    <source>
        <dbReference type="EMBL" id="KAH3886070.1"/>
    </source>
</evidence>
<dbReference type="EMBL" id="JAIWYP010000001">
    <property type="protein sequence ID" value="KAH3886070.1"/>
    <property type="molecule type" value="Genomic_DNA"/>
</dbReference>
<keyword evidence="4" id="KW-1185">Reference proteome</keyword>
<evidence type="ECO:0000256" key="2">
    <source>
        <dbReference type="SAM" id="SignalP"/>
    </source>
</evidence>
<reference evidence="3" key="2">
    <citation type="submission" date="2020-11" db="EMBL/GenBank/DDBJ databases">
        <authorList>
            <person name="McCartney M.A."/>
            <person name="Auch B."/>
            <person name="Kono T."/>
            <person name="Mallez S."/>
            <person name="Becker A."/>
            <person name="Gohl D.M."/>
            <person name="Silverstein K.A.T."/>
            <person name="Koren S."/>
            <person name="Bechman K.B."/>
            <person name="Herman A."/>
            <person name="Abrahante J.E."/>
            <person name="Garbe J."/>
        </authorList>
    </citation>
    <scope>NUCLEOTIDE SEQUENCE</scope>
    <source>
        <strain evidence="3">Duluth1</strain>
        <tissue evidence="3">Whole animal</tissue>
    </source>
</reference>
<dbReference type="Proteomes" id="UP000828390">
    <property type="component" value="Unassembled WGS sequence"/>
</dbReference>
<keyword evidence="1" id="KW-0812">Transmembrane</keyword>
<gene>
    <name evidence="3" type="ORF">DPMN_010071</name>
</gene>
<keyword evidence="1" id="KW-0472">Membrane</keyword>
<keyword evidence="1" id="KW-1133">Transmembrane helix</keyword>
<reference evidence="3" key="1">
    <citation type="journal article" date="2019" name="bioRxiv">
        <title>The Genome of the Zebra Mussel, Dreissena polymorpha: A Resource for Invasive Species Research.</title>
        <authorList>
            <person name="McCartney M.A."/>
            <person name="Auch B."/>
            <person name="Kono T."/>
            <person name="Mallez S."/>
            <person name="Zhang Y."/>
            <person name="Obille A."/>
            <person name="Becker A."/>
            <person name="Abrahante J.E."/>
            <person name="Garbe J."/>
            <person name="Badalamenti J.P."/>
            <person name="Herman A."/>
            <person name="Mangelson H."/>
            <person name="Liachko I."/>
            <person name="Sullivan S."/>
            <person name="Sone E.D."/>
            <person name="Koren S."/>
            <person name="Silverstein K.A.T."/>
            <person name="Beckman K.B."/>
            <person name="Gohl D.M."/>
        </authorList>
    </citation>
    <scope>NUCLEOTIDE SEQUENCE</scope>
    <source>
        <strain evidence="3">Duluth1</strain>
        <tissue evidence="3">Whole animal</tissue>
    </source>
</reference>
<feature type="chain" id="PRO_5039467867" evidence="2">
    <location>
        <begin position="21"/>
        <end position="99"/>
    </location>
</feature>
<accession>A0A9D4MZ92</accession>
<keyword evidence="2" id="KW-0732">Signal</keyword>
<feature type="transmembrane region" description="Helical" evidence="1">
    <location>
        <begin position="63"/>
        <end position="92"/>
    </location>
</feature>
<proteinExistence type="predicted"/>
<dbReference type="AlphaFoldDB" id="A0A9D4MZ92"/>
<comment type="caution">
    <text evidence="3">The sequence shown here is derived from an EMBL/GenBank/DDBJ whole genome shotgun (WGS) entry which is preliminary data.</text>
</comment>
<feature type="signal peptide" evidence="2">
    <location>
        <begin position="1"/>
        <end position="20"/>
    </location>
</feature>